<feature type="transmembrane region" description="Helical" evidence="2">
    <location>
        <begin position="64"/>
        <end position="87"/>
    </location>
</feature>
<feature type="transmembrane region" description="Helical" evidence="2">
    <location>
        <begin position="167"/>
        <end position="190"/>
    </location>
</feature>
<feature type="transmembrane region" description="Helical" evidence="2">
    <location>
        <begin position="99"/>
        <end position="120"/>
    </location>
</feature>
<keyword evidence="2" id="KW-0812">Transmembrane</keyword>
<feature type="transmembrane region" description="Helical" evidence="2">
    <location>
        <begin position="251"/>
        <end position="271"/>
    </location>
</feature>
<dbReference type="PANTHER" id="PTHR37992">
    <property type="entry name" value="EXPRESSED PROTEIN"/>
    <property type="match status" value="1"/>
</dbReference>
<dbReference type="InterPro" id="IPR013920">
    <property type="entry name" value="DUF1774_fun"/>
</dbReference>
<dbReference type="OrthoDB" id="3342455at2759"/>
<dbReference type="RefSeq" id="XP_037223082.1">
    <property type="nucleotide sequence ID" value="XM_037360197.1"/>
</dbReference>
<sequence length="326" mass="36206">MEELPIDWSHPALRQHLALVRLQMTTPLSLLINIACIVICSTLVNPSLQTISKLNPTPISPRPSVILVYVALIYLSQIGYCALLVLARKPETKSTLTKGVGLPLVFANWLMALWAIAWVFEWFVAATVLCGLLLLFLLYSNVSLLVYHPPTSSRPFDTALIHAPLRFFFVLQFALVFPLTLFIALGLKYTPMYDGTPMDPNAYGWPSFGVVLGTQLTSLLVVVLRRDIVWCVAATWICISLWSLRPKAQSVYITAIIFTVIHPLALLFTIARSYMNRPSTVEHKPDHGPVALSGDDSDHPALNPHPSTESQIQGPREVNVDEVWGA</sequence>
<feature type="transmembrane region" description="Helical" evidence="2">
    <location>
        <begin position="24"/>
        <end position="44"/>
    </location>
</feature>
<reference evidence="3" key="1">
    <citation type="submission" date="2020-05" db="EMBL/GenBank/DDBJ databases">
        <title>Mycena genomes resolve the evolution of fungal bioluminescence.</title>
        <authorList>
            <person name="Tsai I.J."/>
        </authorList>
    </citation>
    <scope>NUCLEOTIDE SEQUENCE</scope>
    <source>
        <strain evidence="3">171206Taipei</strain>
    </source>
</reference>
<dbReference type="AlphaFoldDB" id="A0A8H6W9E8"/>
<organism evidence="3 4">
    <name type="scientific">Mycena indigotica</name>
    <dbReference type="NCBI Taxonomy" id="2126181"/>
    <lineage>
        <taxon>Eukaryota</taxon>
        <taxon>Fungi</taxon>
        <taxon>Dikarya</taxon>
        <taxon>Basidiomycota</taxon>
        <taxon>Agaricomycotina</taxon>
        <taxon>Agaricomycetes</taxon>
        <taxon>Agaricomycetidae</taxon>
        <taxon>Agaricales</taxon>
        <taxon>Marasmiineae</taxon>
        <taxon>Mycenaceae</taxon>
        <taxon>Mycena</taxon>
    </lineage>
</organism>
<keyword evidence="2" id="KW-0472">Membrane</keyword>
<evidence type="ECO:0000256" key="2">
    <source>
        <dbReference type="SAM" id="Phobius"/>
    </source>
</evidence>
<accession>A0A8H6W9E8</accession>
<feature type="transmembrane region" description="Helical" evidence="2">
    <location>
        <begin position="202"/>
        <end position="221"/>
    </location>
</feature>
<dbReference type="Proteomes" id="UP000636479">
    <property type="component" value="Unassembled WGS sequence"/>
</dbReference>
<dbReference type="GeneID" id="59342713"/>
<evidence type="ECO:0000256" key="1">
    <source>
        <dbReference type="SAM" id="MobiDB-lite"/>
    </source>
</evidence>
<feature type="transmembrane region" description="Helical" evidence="2">
    <location>
        <begin position="228"/>
        <end position="245"/>
    </location>
</feature>
<feature type="region of interest" description="Disordered" evidence="1">
    <location>
        <begin position="280"/>
        <end position="326"/>
    </location>
</feature>
<keyword evidence="2" id="KW-1133">Transmembrane helix</keyword>
<protein>
    <submittedName>
        <fullName evidence="3">Uncharacterized protein</fullName>
    </submittedName>
</protein>
<dbReference type="PANTHER" id="PTHR37992:SF1">
    <property type="entry name" value="DUF1774-DOMAIN-CONTAINING PROTEIN"/>
    <property type="match status" value="1"/>
</dbReference>
<name>A0A8H6W9E8_9AGAR</name>
<feature type="transmembrane region" description="Helical" evidence="2">
    <location>
        <begin position="126"/>
        <end position="147"/>
    </location>
</feature>
<comment type="caution">
    <text evidence="3">The sequence shown here is derived from an EMBL/GenBank/DDBJ whole genome shotgun (WGS) entry which is preliminary data.</text>
</comment>
<evidence type="ECO:0000313" key="4">
    <source>
        <dbReference type="Proteomes" id="UP000636479"/>
    </source>
</evidence>
<evidence type="ECO:0000313" key="3">
    <source>
        <dbReference type="EMBL" id="KAF7309632.1"/>
    </source>
</evidence>
<proteinExistence type="predicted"/>
<dbReference type="EMBL" id="JACAZF010000003">
    <property type="protein sequence ID" value="KAF7309632.1"/>
    <property type="molecule type" value="Genomic_DNA"/>
</dbReference>
<gene>
    <name evidence="3" type="ORF">MIND_00334300</name>
</gene>
<keyword evidence="4" id="KW-1185">Reference proteome</keyword>